<dbReference type="InterPro" id="IPR048749">
    <property type="entry name" value="SLX1_C"/>
</dbReference>
<dbReference type="InterPro" id="IPR000305">
    <property type="entry name" value="GIY-YIG_endonuc"/>
</dbReference>
<comment type="subunit">
    <text evidence="8">Forms a heterodimer with SLX4.</text>
</comment>
<dbReference type="InterPro" id="IPR013083">
    <property type="entry name" value="Znf_RING/FYVE/PHD"/>
</dbReference>
<organism evidence="11 12">
    <name type="scientific">Rhodofomes roseus</name>
    <dbReference type="NCBI Taxonomy" id="34475"/>
    <lineage>
        <taxon>Eukaryota</taxon>
        <taxon>Fungi</taxon>
        <taxon>Dikarya</taxon>
        <taxon>Basidiomycota</taxon>
        <taxon>Agaricomycotina</taxon>
        <taxon>Agaricomycetes</taxon>
        <taxon>Polyporales</taxon>
        <taxon>Rhodofomes</taxon>
    </lineage>
</organism>
<dbReference type="PANTHER" id="PTHR20208">
    <property type="entry name" value="STRUCTURE-SPECIFIC ENDONUCLEASE SUBUNIT SLX1"/>
    <property type="match status" value="1"/>
</dbReference>
<evidence type="ECO:0000256" key="7">
    <source>
        <dbReference type="ARBA" id="ARBA00023242"/>
    </source>
</evidence>
<protein>
    <recommendedName>
        <fullName evidence="10">GIY-YIG domain-containing protein</fullName>
    </recommendedName>
</protein>
<evidence type="ECO:0000256" key="2">
    <source>
        <dbReference type="ARBA" id="ARBA00022759"/>
    </source>
</evidence>
<comment type="caution">
    <text evidence="11">The sequence shown here is derived from an EMBL/GenBank/DDBJ whole genome shotgun (WGS) entry which is preliminary data.</text>
</comment>
<evidence type="ECO:0000256" key="4">
    <source>
        <dbReference type="ARBA" id="ARBA00022801"/>
    </source>
</evidence>
<feature type="compositionally biased region" description="Basic residues" evidence="9">
    <location>
        <begin position="329"/>
        <end position="355"/>
    </location>
</feature>
<comment type="cofactor">
    <cofactor evidence="8">
        <name>a divalent metal cation</name>
        <dbReference type="ChEBI" id="CHEBI:60240"/>
    </cofactor>
</comment>
<evidence type="ECO:0000313" key="12">
    <source>
        <dbReference type="Proteomes" id="UP000814176"/>
    </source>
</evidence>
<dbReference type="Gene3D" id="3.40.1440.10">
    <property type="entry name" value="GIY-YIG endonuclease"/>
    <property type="match status" value="1"/>
</dbReference>
<sequence length="603" mass="67004">MPRKVKSSLVDHHFPRFYACYLLKSIRTPRATATYIGSTPSPPRRIRQHNGEITQGAWKTKHNRPWIMQMIVYGFPSKLTALQFEWAWQHPHISRHLRGEDGKAVFQMNSKSRYLKTNVSIARSMLCSHPYNTWPLHVKLFTSEAERIWNDASRGIGDLALPRGFSCTVELEGVDGKSGQTGSGRTGPIDVNDTMFTSEHLRKWTTMLASSRPLQCSICNDTLDRRHLDPMTMALCPSTDCTGVSHISCLCADFLEQDRTEHSTPRKLAMIPRGGQCRSCRTYVLWGDVIRGCYRRRGDDAPDPEDSDGGLDDEEGQSLDDVEHIPPPTRHRNSKATSRGVHRQRLTGAAPRKRQAAGAGQVSSEGEFFDLNKVSGDSEEDSSDEPPLVGASLQRTSKTYGNPPLKARTTMERSGAIAESCSRERKSALPTRSDTARPHAVHNPKAPRIARRNAKVPLAESTAEGHPEQRPTTKIVADPRPTQTVPQMATDDRRPPSGLPRRPAPRAKALPAYVEISDSPDSDLEEAAFKGRYKSSEALLSLYRRSPDYSPSRPGSPHGRLSRALSTLSISSGSELPDMSHLLRELGGKKKREDDEDVIVVSD</sequence>
<dbReference type="SUPFAM" id="SSF82771">
    <property type="entry name" value="GIY-YIG endonuclease"/>
    <property type="match status" value="1"/>
</dbReference>
<evidence type="ECO:0000256" key="8">
    <source>
        <dbReference type="HAMAP-Rule" id="MF_03100"/>
    </source>
</evidence>
<comment type="subcellular location">
    <subcellularLocation>
        <location evidence="8">Nucleus</location>
    </subcellularLocation>
</comment>
<dbReference type="Gene3D" id="3.30.40.10">
    <property type="entry name" value="Zinc/RING finger domain, C3HC4 (zinc finger)"/>
    <property type="match status" value="1"/>
</dbReference>
<dbReference type="PANTHER" id="PTHR20208:SF10">
    <property type="entry name" value="STRUCTURE-SPECIFIC ENDONUCLEASE SUBUNIT SLX1"/>
    <property type="match status" value="1"/>
</dbReference>
<evidence type="ECO:0000256" key="6">
    <source>
        <dbReference type="ARBA" id="ARBA00023204"/>
    </source>
</evidence>
<evidence type="ECO:0000313" key="11">
    <source>
        <dbReference type="EMBL" id="KAH9834828.1"/>
    </source>
</evidence>
<evidence type="ECO:0000256" key="1">
    <source>
        <dbReference type="ARBA" id="ARBA00022722"/>
    </source>
</evidence>
<dbReference type="Proteomes" id="UP000814176">
    <property type="component" value="Unassembled WGS sequence"/>
</dbReference>
<dbReference type="InterPro" id="IPR035901">
    <property type="entry name" value="GIY-YIG_endonuc_sf"/>
</dbReference>
<dbReference type="Pfam" id="PF21202">
    <property type="entry name" value="SLX1_C"/>
    <property type="match status" value="1"/>
</dbReference>
<accession>A0ABQ8KBE2</accession>
<feature type="region of interest" description="Disordered" evidence="9">
    <location>
        <begin position="296"/>
        <end position="511"/>
    </location>
</feature>
<keyword evidence="5 8" id="KW-0233">DNA recombination</keyword>
<dbReference type="RefSeq" id="XP_047777314.1">
    <property type="nucleotide sequence ID" value="XM_047916438.1"/>
</dbReference>
<dbReference type="InterPro" id="IPR050381">
    <property type="entry name" value="SLX1_endonuclease"/>
</dbReference>
<keyword evidence="2 8" id="KW-0255">Endonuclease</keyword>
<feature type="domain" description="GIY-YIG" evidence="10">
    <location>
        <begin position="16"/>
        <end position="98"/>
    </location>
</feature>
<evidence type="ECO:0000256" key="5">
    <source>
        <dbReference type="ARBA" id="ARBA00023172"/>
    </source>
</evidence>
<comment type="caution">
    <text evidence="8">Lacks conserved residue(s) required for the propagation of feature annotation.</text>
</comment>
<evidence type="ECO:0000256" key="3">
    <source>
        <dbReference type="ARBA" id="ARBA00022763"/>
    </source>
</evidence>
<reference evidence="11 12" key="1">
    <citation type="journal article" date="2021" name="Environ. Microbiol.">
        <title>Gene family expansions and transcriptome signatures uncover fungal adaptations to wood decay.</title>
        <authorList>
            <person name="Hage H."/>
            <person name="Miyauchi S."/>
            <person name="Viragh M."/>
            <person name="Drula E."/>
            <person name="Min B."/>
            <person name="Chaduli D."/>
            <person name="Navarro D."/>
            <person name="Favel A."/>
            <person name="Norest M."/>
            <person name="Lesage-Meessen L."/>
            <person name="Balint B."/>
            <person name="Merenyi Z."/>
            <person name="de Eugenio L."/>
            <person name="Morin E."/>
            <person name="Martinez A.T."/>
            <person name="Baldrian P."/>
            <person name="Stursova M."/>
            <person name="Martinez M.J."/>
            <person name="Novotny C."/>
            <person name="Magnuson J.K."/>
            <person name="Spatafora J.W."/>
            <person name="Maurice S."/>
            <person name="Pangilinan J."/>
            <person name="Andreopoulos W."/>
            <person name="LaButti K."/>
            <person name="Hundley H."/>
            <person name="Na H."/>
            <person name="Kuo A."/>
            <person name="Barry K."/>
            <person name="Lipzen A."/>
            <person name="Henrissat B."/>
            <person name="Riley R."/>
            <person name="Ahrendt S."/>
            <person name="Nagy L.G."/>
            <person name="Grigoriev I.V."/>
            <person name="Martin F."/>
            <person name="Rosso M.N."/>
        </authorList>
    </citation>
    <scope>NUCLEOTIDE SEQUENCE [LARGE SCALE GENOMIC DNA]</scope>
    <source>
        <strain evidence="11 12">CIRM-BRFM 1785</strain>
    </source>
</reference>
<keyword evidence="7 8" id="KW-0539">Nucleus</keyword>
<keyword evidence="4 8" id="KW-0378">Hydrolase</keyword>
<dbReference type="Pfam" id="PF01541">
    <property type="entry name" value="GIY-YIG"/>
    <property type="match status" value="1"/>
</dbReference>
<keyword evidence="3 8" id="KW-0227">DNA damage</keyword>
<name>A0ABQ8KBE2_9APHY</name>
<dbReference type="GeneID" id="71997170"/>
<dbReference type="HAMAP" id="MF_03100">
    <property type="entry name" value="Endonuc_su_Slx1"/>
    <property type="match status" value="1"/>
</dbReference>
<keyword evidence="6 8" id="KW-0234">DNA repair</keyword>
<comment type="function">
    <text evidence="8">Catalytic subunit of the SLX1-SLX4 structure-specific endonuclease that resolves DNA secondary structures generated during DNA repair and recombination. Has endonuclease activity towards branched DNA substrates, introducing single-strand cuts in duplex DNA close to junctions with ss-DNA.</text>
</comment>
<proteinExistence type="inferred from homology"/>
<dbReference type="PROSITE" id="PS50164">
    <property type="entry name" value="GIY_YIG"/>
    <property type="match status" value="1"/>
</dbReference>
<feature type="compositionally biased region" description="Acidic residues" evidence="9">
    <location>
        <begin position="301"/>
        <end position="320"/>
    </location>
</feature>
<dbReference type="InterPro" id="IPR027520">
    <property type="entry name" value="Slx1"/>
</dbReference>
<evidence type="ECO:0000259" key="10">
    <source>
        <dbReference type="PROSITE" id="PS50164"/>
    </source>
</evidence>
<dbReference type="EMBL" id="JADCUA010000014">
    <property type="protein sequence ID" value="KAH9834828.1"/>
    <property type="molecule type" value="Genomic_DNA"/>
</dbReference>
<evidence type="ECO:0000256" key="9">
    <source>
        <dbReference type="SAM" id="MobiDB-lite"/>
    </source>
</evidence>
<dbReference type="CDD" id="cd10455">
    <property type="entry name" value="GIY-YIG_SLX1"/>
    <property type="match status" value="1"/>
</dbReference>
<comment type="similarity">
    <text evidence="8">Belongs to the SLX1 family.</text>
</comment>
<keyword evidence="12" id="KW-1185">Reference proteome</keyword>
<keyword evidence="1 8" id="KW-0540">Nuclease</keyword>
<gene>
    <name evidence="11" type="ORF">C8Q71DRAFT_126601</name>
</gene>